<accession>E3RT07</accession>
<sequence length="721" mass="81795">MLEKRERFCGNILLYNYLAKKRAPIFLDRNLTAIFQAHQHVLDYGRTSRFKQAEFDFRAQWQPPSKDLLDIMIDRTIRQEEAAGSFTLEIHNIKSQSSISAAKNRHDDGPAQKVRRLLHVASTIRVSVIAPSSDIACIGPLSQEAILKGGNKRSCREASVEMSAIPISSKDLCADPAQIASTDSYNMMLSVEFTSRGDAKALYDYLGLDSSDASTYLSTTYGNILECPQERAILPLKASGKPIGIGLEVCMYWNNMPKESVLGQYNRQLKSTVQPPSSYPTPPLDLEPRYKLTFIYGKEALERSELICLHCSKRKALDIHDLQMHLISWHEYFDYKVTNEGFDEDGVEHWRFQSEVAYHRADQRQRANNHTDEPCNVQIIAPAQPFDRRRFLEEDDRFQRDARVEKTRPSRSKPSPSVSIAPISTSRTRKTPDEVQSRPRRRKKRFAVPEPPRGVTFFRSFSKRPLEPGEEISESDDELDKEWMSQLKYAGFEKDKLPEAVSRFLKVFDAFMHEEHLHSIFHMGEAIIRFARQHGSTMWEDDTTMSEFTIKLDELLEDDLITKEVHAAAFEIVEAQKPNTDANQLSQRLSELDVQQQEIPKLDRKGKGRATLTETGHITPITAAADSDGDLDMGEPSPRIPSAKHEDEDTDPPYDECYCGEDASATPGASGIIACVNVVRLHTPPLPHLLHQTSQQTTTTVTAVLTSLKHRTPRQTKILDL</sequence>
<evidence type="ECO:0000259" key="8">
    <source>
        <dbReference type="Pfam" id="PF09733"/>
    </source>
</evidence>
<evidence type="ECO:0000256" key="3">
    <source>
        <dbReference type="ARBA" id="ARBA00022771"/>
    </source>
</evidence>
<evidence type="ECO:0000313" key="10">
    <source>
        <dbReference type="Proteomes" id="UP000001067"/>
    </source>
</evidence>
<keyword evidence="2" id="KW-0479">Metal-binding</keyword>
<dbReference type="CDD" id="cd21552">
    <property type="entry name" value="VEFS-box_ctSUZ12-like"/>
    <property type="match status" value="1"/>
</dbReference>
<feature type="region of interest" description="Disordered" evidence="7">
    <location>
        <begin position="600"/>
        <end position="652"/>
    </location>
</feature>
<keyword evidence="4" id="KW-0862">Zinc</keyword>
<dbReference type="Proteomes" id="UP000001067">
    <property type="component" value="Unassembled WGS sequence"/>
</dbReference>
<dbReference type="EMBL" id="GL534931">
    <property type="protein sequence ID" value="EFQ91140.1"/>
    <property type="molecule type" value="Genomic_DNA"/>
</dbReference>
<dbReference type="Pfam" id="PF09733">
    <property type="entry name" value="VEFS-Box"/>
    <property type="match status" value="1"/>
</dbReference>
<gene>
    <name evidence="9" type="ORF">PTT_12109</name>
</gene>
<evidence type="ECO:0000256" key="1">
    <source>
        <dbReference type="ARBA" id="ARBA00007416"/>
    </source>
</evidence>
<dbReference type="STRING" id="861557.E3RT07"/>
<evidence type="ECO:0000256" key="2">
    <source>
        <dbReference type="ARBA" id="ARBA00022723"/>
    </source>
</evidence>
<dbReference type="GO" id="GO:0008270">
    <property type="term" value="F:zinc ion binding"/>
    <property type="evidence" value="ECO:0007669"/>
    <property type="project" value="UniProtKB-KW"/>
</dbReference>
<dbReference type="InterPro" id="IPR019135">
    <property type="entry name" value="Polycomb_protein_VEFS-Box"/>
</dbReference>
<comment type="similarity">
    <text evidence="1">Belongs to the VEFS (VRN2-EMF2-FIS2-SU(Z)12) family.</text>
</comment>
<evidence type="ECO:0000256" key="4">
    <source>
        <dbReference type="ARBA" id="ARBA00022833"/>
    </source>
</evidence>
<organism evidence="10">
    <name type="scientific">Pyrenophora teres f. teres (strain 0-1)</name>
    <name type="common">Barley net blotch fungus</name>
    <name type="synonym">Drechslera teres f. teres</name>
    <dbReference type="NCBI Taxonomy" id="861557"/>
    <lineage>
        <taxon>Eukaryota</taxon>
        <taxon>Fungi</taxon>
        <taxon>Dikarya</taxon>
        <taxon>Ascomycota</taxon>
        <taxon>Pezizomycotina</taxon>
        <taxon>Dothideomycetes</taxon>
        <taxon>Pleosporomycetidae</taxon>
        <taxon>Pleosporales</taxon>
        <taxon>Pleosporineae</taxon>
        <taxon>Pleosporaceae</taxon>
        <taxon>Pyrenophora</taxon>
    </lineage>
</organism>
<proteinExistence type="inferred from homology"/>
<keyword evidence="5" id="KW-0805">Transcription regulation</keyword>
<dbReference type="eggNOG" id="ENOG502SQFI">
    <property type="taxonomic scope" value="Eukaryota"/>
</dbReference>
<feature type="region of interest" description="Disordered" evidence="7">
    <location>
        <begin position="397"/>
        <end position="453"/>
    </location>
</feature>
<keyword evidence="3" id="KW-0863">Zinc-finger</keyword>
<protein>
    <recommendedName>
        <fullName evidence="8">Polycomb protein VEFS-Box domain-containing protein</fullName>
    </recommendedName>
</protein>
<feature type="compositionally biased region" description="Basic and acidic residues" evidence="7">
    <location>
        <begin position="397"/>
        <end position="408"/>
    </location>
</feature>
<keyword evidence="10" id="KW-1185">Reference proteome</keyword>
<dbReference type="KEGG" id="pte:PTT_12109"/>
<feature type="domain" description="Polycomb protein VEFS-Box" evidence="8">
    <location>
        <begin position="456"/>
        <end position="563"/>
    </location>
</feature>
<evidence type="ECO:0000256" key="7">
    <source>
        <dbReference type="SAM" id="MobiDB-lite"/>
    </source>
</evidence>
<evidence type="ECO:0000256" key="6">
    <source>
        <dbReference type="ARBA" id="ARBA00023163"/>
    </source>
</evidence>
<name>E3RT07_PYRTT</name>
<evidence type="ECO:0000313" key="9">
    <source>
        <dbReference type="EMBL" id="EFQ91140.1"/>
    </source>
</evidence>
<keyword evidence="6" id="KW-0804">Transcription</keyword>
<dbReference type="AlphaFoldDB" id="E3RT07"/>
<evidence type="ECO:0000256" key="5">
    <source>
        <dbReference type="ARBA" id="ARBA00023015"/>
    </source>
</evidence>
<reference evidence="9 10" key="1">
    <citation type="journal article" date="2010" name="Genome Biol.">
        <title>A first genome assembly of the barley fungal pathogen Pyrenophora teres f. teres.</title>
        <authorList>
            <person name="Ellwood S.R."/>
            <person name="Liu Z."/>
            <person name="Syme R.A."/>
            <person name="Lai Z."/>
            <person name="Hane J.K."/>
            <person name="Keiper F."/>
            <person name="Moffat C.S."/>
            <person name="Oliver R.P."/>
            <person name="Friesen T.L."/>
        </authorList>
    </citation>
    <scope>NUCLEOTIDE SEQUENCE [LARGE SCALE GENOMIC DNA]</scope>
    <source>
        <strain evidence="9 10">0-1</strain>
    </source>
</reference>
<dbReference type="OrthoDB" id="166746at2759"/>
<dbReference type="HOGENOM" id="CLU_411599_0_0_1"/>